<gene>
    <name evidence="3" type="ORF">MSTE_02228</name>
</gene>
<dbReference type="InterPro" id="IPR036188">
    <property type="entry name" value="FAD/NAD-bd_sf"/>
</dbReference>
<dbReference type="SUPFAM" id="SSF51905">
    <property type="entry name" value="FAD/NAD(P)-binding domain"/>
    <property type="match status" value="1"/>
</dbReference>
<protein>
    <submittedName>
        <fullName evidence="3">Putative monooxygenase, FAD-binding protein</fullName>
    </submittedName>
</protein>
<dbReference type="GO" id="GO:0004497">
    <property type="term" value="F:monooxygenase activity"/>
    <property type="evidence" value="ECO:0007669"/>
    <property type="project" value="UniProtKB-KW"/>
</dbReference>
<keyword evidence="1" id="KW-0560">Oxidoreductase</keyword>
<evidence type="ECO:0000313" key="3">
    <source>
        <dbReference type="EMBL" id="BAX97542.1"/>
    </source>
</evidence>
<dbReference type="NCBIfam" id="NF004834">
    <property type="entry name" value="PRK06185.1-3"/>
    <property type="match status" value="1"/>
</dbReference>
<evidence type="ECO:0000259" key="2">
    <source>
        <dbReference type="Pfam" id="PF01494"/>
    </source>
</evidence>
<evidence type="ECO:0000256" key="1">
    <source>
        <dbReference type="ARBA" id="ARBA00023002"/>
    </source>
</evidence>
<dbReference type="EMBL" id="AP018165">
    <property type="protein sequence ID" value="BAX97542.1"/>
    <property type="molecule type" value="Genomic_DNA"/>
</dbReference>
<dbReference type="InterPro" id="IPR050631">
    <property type="entry name" value="PheA/TfdB_FAD_monoxygenase"/>
</dbReference>
<keyword evidence="3" id="KW-0503">Monooxygenase</keyword>
<reference evidence="3 4" key="2">
    <citation type="journal article" date="2017" name="Int. J. Syst. Evol. Microbiol.">
        <title>Mycobacterium stephanolepidis sp. nov., a rapidly growing species related to Mycobacterium chelonae, isolated from marine teleost fish, Stephanolepis cirrhifer.</title>
        <authorList>
            <person name="Fukano H."/>
            <person name="Wada S."/>
            <person name="Kurata O."/>
            <person name="Katayama K."/>
            <person name="Fujiwara N."/>
            <person name="Hoshino Y."/>
        </authorList>
    </citation>
    <scope>NUCLEOTIDE SEQUENCE [LARGE SCALE GENOMIC DNA]</scope>
    <source>
        <strain evidence="3 4">NJB0901</strain>
    </source>
</reference>
<accession>A0A1Z4EX68</accession>
<dbReference type="Pfam" id="PF01494">
    <property type="entry name" value="FAD_binding_3"/>
    <property type="match status" value="1"/>
</dbReference>
<organism evidence="3 4">
    <name type="scientific">[Mycobacterium] stephanolepidis</name>
    <dbReference type="NCBI Taxonomy" id="1520670"/>
    <lineage>
        <taxon>Bacteria</taxon>
        <taxon>Bacillati</taxon>
        <taxon>Actinomycetota</taxon>
        <taxon>Actinomycetes</taxon>
        <taxon>Mycobacteriales</taxon>
        <taxon>Mycobacteriaceae</taxon>
        <taxon>Mycobacteroides</taxon>
    </lineage>
</organism>
<dbReference type="GO" id="GO:0071949">
    <property type="term" value="F:FAD binding"/>
    <property type="evidence" value="ECO:0007669"/>
    <property type="project" value="InterPro"/>
</dbReference>
<dbReference type="PRINTS" id="PR00420">
    <property type="entry name" value="RNGMNOXGNASE"/>
</dbReference>
<proteinExistence type="predicted"/>
<dbReference type="AlphaFoldDB" id="A0A1Z4EX68"/>
<keyword evidence="4" id="KW-1185">Reference proteome</keyword>
<dbReference type="Proteomes" id="UP000217954">
    <property type="component" value="Chromosome"/>
</dbReference>
<name>A0A1Z4EX68_9MYCO</name>
<dbReference type="KEGG" id="mste:MSTE_02228"/>
<dbReference type="InterPro" id="IPR002938">
    <property type="entry name" value="FAD-bd"/>
</dbReference>
<dbReference type="PANTHER" id="PTHR43476:SF5">
    <property type="entry name" value="FAD-DEPENDENT MONOOXYGENASE"/>
    <property type="match status" value="1"/>
</dbReference>
<dbReference type="PANTHER" id="PTHR43476">
    <property type="entry name" value="3-(3-HYDROXY-PHENYL)PROPIONATE/3-HYDROXYCINNAMIC ACID HYDROXYLASE"/>
    <property type="match status" value="1"/>
</dbReference>
<reference evidence="4" key="1">
    <citation type="journal article" date="2017" name="Genome Announc.">
        <title>Complete Genome Sequence of Mycobacterium stephanolepidis.</title>
        <authorList>
            <person name="Fukano H."/>
            <person name="Yoshida M."/>
            <person name="Katayama Y."/>
            <person name="Omatsu T."/>
            <person name="Mizutani T."/>
            <person name="Kurata O."/>
            <person name="Wada S."/>
            <person name="Hoshino Y."/>
        </authorList>
    </citation>
    <scope>NUCLEOTIDE SEQUENCE [LARGE SCALE GENOMIC DNA]</scope>
    <source>
        <strain evidence="4">NJB0901</strain>
    </source>
</reference>
<evidence type="ECO:0000313" key="4">
    <source>
        <dbReference type="Proteomes" id="UP000217954"/>
    </source>
</evidence>
<dbReference type="Gene3D" id="3.50.50.60">
    <property type="entry name" value="FAD/NAD(P)-binding domain"/>
    <property type="match status" value="2"/>
</dbReference>
<sequence>MTPAATDSGVASPGMTQVLQTQVCVAGGGPAGLVHALLLARAGINVVVLEKHADFLRDFRGDTVHPTTMRIIDDLGFIDDFLRLPHQKVDHIAFDSDGRLRTFGDFRALKWLGYKQPYIAFMPQWDFLDFLAEKAEQYPEFTLIRNAEVTDLIIEGDRVAGVRTPDLEVHAQLVIAADGRTSAVRAASGLETANESSPMDVLWFRLNRRPGDPDETFAVLRRGLLLVMIHRGDYWQIAHLMPKGAGPQNGSLDAFKERLITARPQLREHVNDLHSWDDTSHLDVRVDRLKTWWRPGLLCIGDAAHAMSPAGGVGINLAVADAVAAANILVGPLRRGHVSDEDLAKVQRRRELPTKAVQAFQVFVQDNVIKPVLTGDLSPIKLPFFIGRGPLKFIPPIAVGRGLRPERVHTPDVH</sequence>
<feature type="domain" description="FAD-binding" evidence="2">
    <location>
        <begin position="20"/>
        <end position="355"/>
    </location>
</feature>